<evidence type="ECO:0000256" key="4">
    <source>
        <dbReference type="ARBA" id="ARBA00022723"/>
    </source>
</evidence>
<dbReference type="InterPro" id="IPR033749">
    <property type="entry name" value="Polyprenyl_synt_CS"/>
</dbReference>
<dbReference type="PANTHER" id="PTHR12001">
    <property type="entry name" value="GERANYLGERANYL PYROPHOSPHATE SYNTHASE"/>
    <property type="match status" value="1"/>
</dbReference>
<name>A0A0S4TJ01_CRYHO</name>
<reference evidence="8" key="2">
    <citation type="submission" date="2015-08" db="EMBL/GenBank/DDBJ databases">
        <authorList>
            <person name="Babu N.S."/>
            <person name="Beckwith C.J."/>
            <person name="Beseler K.G."/>
            <person name="Brison A."/>
            <person name="Carone J.V."/>
            <person name="Caskin T.P."/>
            <person name="Diamond M."/>
            <person name="Durham M.E."/>
            <person name="Foxe J.M."/>
            <person name="Go M."/>
            <person name="Henderson B.A."/>
            <person name="Jones I.B."/>
            <person name="McGettigan J.A."/>
            <person name="Micheletti S.J."/>
            <person name="Nasrallah M.E."/>
            <person name="Ortiz D."/>
            <person name="Piller C.R."/>
            <person name="Privatt S.R."/>
            <person name="Schneider S.L."/>
            <person name="Sharp S."/>
            <person name="Smith T.C."/>
            <person name="Stanton J.D."/>
            <person name="Ullery H.E."/>
            <person name="Wilson R.J."/>
            <person name="Serrano M.G."/>
            <person name="Buck G."/>
            <person name="Lee V."/>
            <person name="Wang Y."/>
            <person name="Carvalho R."/>
            <person name="Voegtly L."/>
            <person name="Shi R."/>
            <person name="Duckworth R."/>
            <person name="Johnson A."/>
            <person name="Loviza R."/>
            <person name="Walstead R."/>
            <person name="Shah Z."/>
            <person name="Kiflezghi M."/>
            <person name="Wade K."/>
            <person name="Ball S.L."/>
            <person name="Bradley K.W."/>
            <person name="Asai D.J."/>
            <person name="Bowman C.A."/>
            <person name="Russell D.A."/>
            <person name="Pope W.H."/>
            <person name="Jacobs-Sera D."/>
            <person name="Hendrix R.W."/>
            <person name="Hatfull G.F."/>
        </authorList>
    </citation>
    <scope>NUCLEOTIDE SEQUENCE [LARGE SCALE GENOMIC DNA]</scope>
</reference>
<evidence type="ECO:0000313" key="10">
    <source>
        <dbReference type="Proteomes" id="UP001429100"/>
    </source>
</evidence>
<dbReference type="VEuPathDB" id="CryptoDB:Chro.70416"/>
<reference evidence="9 10" key="3">
    <citation type="submission" date="2017-10" db="EMBL/GenBank/DDBJ databases">
        <title>Consistent, comparative and evidence-based genome annotation and re-annotation for the closely-related species, Cryptosporidium parvum, C. hominis and C. tyzzeri.</title>
        <authorList>
            <person name="Baptista R.P."/>
            <person name="Li Y."/>
            <person name="Sateriale A."/>
            <person name="Striepen B."/>
            <person name="Kissinger J.C."/>
        </authorList>
    </citation>
    <scope>NUCLEOTIDE SEQUENCE [LARGE SCALE GENOMIC DNA]</scope>
    <source>
        <strain evidence="9">30976</strain>
    </source>
</reference>
<dbReference type="Proteomes" id="UP000199752">
    <property type="component" value="Chromosome 7"/>
</dbReference>
<dbReference type="EMBL" id="LN877953">
    <property type="protein sequence ID" value="CUV07360.1"/>
    <property type="molecule type" value="Genomic_DNA"/>
</dbReference>
<dbReference type="PANTHER" id="PTHR12001:SF69">
    <property type="entry name" value="ALL TRANS-POLYPRENYL-DIPHOSPHATE SYNTHASE PDSS1"/>
    <property type="match status" value="1"/>
</dbReference>
<dbReference type="InterPro" id="IPR008949">
    <property type="entry name" value="Isoprenoid_synthase_dom_sf"/>
</dbReference>
<comment type="similarity">
    <text evidence="2 7">Belongs to the FPP/GGPP synthase family.</text>
</comment>
<sequence length="466" mass="53670">MYKYIKNNELKKSLNLFKRSITITKNQLVKEFLVDLDASCIRSEIFYPIRNLYHPPIDFINKNNPSDALFLKKKKINNWNELNNQEWGKILQNSTKCFRDNIANYIVNDDQDEFMLNENNAQRDLLQSQLLEFIPNEMKDIVKYVFQSEGKLTRQNYLSALVGLLKFAMGVNHSQPIGSDHRMLIHSIQLIHSASLLHDDILDNSEIRRGKKAPYKIFGNKRTILLGDYLFSKSCLNISLIENINAMKCISIIAENLVKGEFSQLNGLGSLIESLNNSKDRKGLVENYFEKYLLKSYYKTASLFSFGGIACSELLKKAYGNKLRMEMIIYSYYMGLNFGLAFQLMDDILDFTNSISQVNSGKPFLNDIKQGILTIPIYFLLLGDQERATKILVNTNVHNSDKAEILKDLVNILFDTNSIQASIVCVAQYLERYIHFINLISKSERNIFSSFLVKMADKLLKIIDDI</sequence>
<evidence type="ECO:0000256" key="5">
    <source>
        <dbReference type="ARBA" id="ARBA00022842"/>
    </source>
</evidence>
<dbReference type="PROSITE" id="PS00444">
    <property type="entry name" value="POLYPRENYL_SYNTHASE_2"/>
    <property type="match status" value="1"/>
</dbReference>
<accession>A0A0S4TJ01</accession>
<gene>
    <name evidence="8" type="ORF">CHUDEA7_3730</name>
    <name evidence="9" type="ORF">GY17_00003092</name>
</gene>
<keyword evidence="10" id="KW-1185">Reference proteome</keyword>
<dbReference type="AlphaFoldDB" id="A0A0S4TJ01"/>
<dbReference type="VEuPathDB" id="CryptoDB:GY17_00003092"/>
<dbReference type="Pfam" id="PF00348">
    <property type="entry name" value="polyprenyl_synt"/>
    <property type="match status" value="1"/>
</dbReference>
<proteinExistence type="inferred from homology"/>
<keyword evidence="5" id="KW-0460">Magnesium</keyword>
<dbReference type="Gene3D" id="1.10.600.10">
    <property type="entry name" value="Farnesyl Diphosphate Synthase"/>
    <property type="match status" value="1"/>
</dbReference>
<keyword evidence="6" id="KW-0414">Isoprene biosynthesis</keyword>
<dbReference type="OrthoDB" id="6921389at2759"/>
<dbReference type="GO" id="GO:0008299">
    <property type="term" value="P:isoprenoid biosynthetic process"/>
    <property type="evidence" value="ECO:0007669"/>
    <property type="project" value="UniProtKB-KW"/>
</dbReference>
<evidence type="ECO:0000256" key="3">
    <source>
        <dbReference type="ARBA" id="ARBA00022679"/>
    </source>
</evidence>
<dbReference type="EMBL" id="JTAI01000005">
    <property type="protein sequence ID" value="PPS93898.1"/>
    <property type="molecule type" value="Genomic_DNA"/>
</dbReference>
<dbReference type="GO" id="GO:0004659">
    <property type="term" value="F:prenyltransferase activity"/>
    <property type="evidence" value="ECO:0007669"/>
    <property type="project" value="InterPro"/>
</dbReference>
<dbReference type="VEuPathDB" id="CryptoDB:ChTU502y2012_407g1825"/>
<evidence type="ECO:0000256" key="7">
    <source>
        <dbReference type="RuleBase" id="RU004466"/>
    </source>
</evidence>
<evidence type="ECO:0000313" key="8">
    <source>
        <dbReference type="EMBL" id="CUV07360.1"/>
    </source>
</evidence>
<evidence type="ECO:0000313" key="9">
    <source>
        <dbReference type="EMBL" id="PPS93898.1"/>
    </source>
</evidence>
<dbReference type="VEuPathDB" id="CryptoDB:CHUDEA7_3730"/>
<evidence type="ECO:0000256" key="6">
    <source>
        <dbReference type="ARBA" id="ARBA00023229"/>
    </source>
</evidence>
<keyword evidence="4" id="KW-0479">Metal-binding</keyword>
<dbReference type="Proteomes" id="UP001429100">
    <property type="component" value="Unassembled WGS sequence"/>
</dbReference>
<dbReference type="GO" id="GO:1990234">
    <property type="term" value="C:transferase complex"/>
    <property type="evidence" value="ECO:0007669"/>
    <property type="project" value="TreeGrafter"/>
</dbReference>
<comment type="cofactor">
    <cofactor evidence="1">
        <name>Mg(2+)</name>
        <dbReference type="ChEBI" id="CHEBI:18420"/>
    </cofactor>
</comment>
<evidence type="ECO:0000256" key="1">
    <source>
        <dbReference type="ARBA" id="ARBA00001946"/>
    </source>
</evidence>
<reference evidence="9 10" key="1">
    <citation type="submission" date="2014-11" db="EMBL/GenBank/DDBJ databases">
        <title>Comparative genomic analysis of Cryptosporidium hominis reveals occurrence of genetic recombination in virulent subtypes.</title>
        <authorList>
            <person name="Guo Y."/>
            <person name="Tang K."/>
            <person name="Frace M."/>
            <person name="Li N."/>
            <person name="Roellig D.M."/>
            <person name="Sammons S."/>
            <person name="Knipe K."/>
            <person name="Rowe L."/>
            <person name="Feng Y."/>
            <person name="Xiao L."/>
        </authorList>
    </citation>
    <scope>NUCLEOTIDE SEQUENCE [LARGE SCALE GENOMIC DNA]</scope>
    <source>
        <strain evidence="9">30976</strain>
    </source>
</reference>
<dbReference type="GO" id="GO:0046872">
    <property type="term" value="F:metal ion binding"/>
    <property type="evidence" value="ECO:0007669"/>
    <property type="project" value="UniProtKB-KW"/>
</dbReference>
<protein>
    <submittedName>
        <fullName evidence="9">Polyprenyl synthetase</fullName>
    </submittedName>
</protein>
<dbReference type="PROSITE" id="PS00723">
    <property type="entry name" value="POLYPRENYL_SYNTHASE_1"/>
    <property type="match status" value="1"/>
</dbReference>
<dbReference type="GO" id="GO:0006744">
    <property type="term" value="P:ubiquinone biosynthetic process"/>
    <property type="evidence" value="ECO:0007669"/>
    <property type="project" value="TreeGrafter"/>
</dbReference>
<evidence type="ECO:0000256" key="2">
    <source>
        <dbReference type="ARBA" id="ARBA00006706"/>
    </source>
</evidence>
<dbReference type="SUPFAM" id="SSF48576">
    <property type="entry name" value="Terpenoid synthases"/>
    <property type="match status" value="1"/>
</dbReference>
<keyword evidence="3 7" id="KW-0808">Transferase</keyword>
<dbReference type="InterPro" id="IPR000092">
    <property type="entry name" value="Polyprenyl_synt"/>
</dbReference>
<organism evidence="8">
    <name type="scientific">Cryptosporidium hominis</name>
    <dbReference type="NCBI Taxonomy" id="237895"/>
    <lineage>
        <taxon>Eukaryota</taxon>
        <taxon>Sar</taxon>
        <taxon>Alveolata</taxon>
        <taxon>Apicomplexa</taxon>
        <taxon>Conoidasida</taxon>
        <taxon>Coccidia</taxon>
        <taxon>Eucoccidiorida</taxon>
        <taxon>Eimeriorina</taxon>
        <taxon>Cryptosporidiidae</taxon>
        <taxon>Cryptosporidium</taxon>
    </lineage>
</organism>